<dbReference type="Pfam" id="PF04187">
    <property type="entry name" value="Cofac_haem_bdg"/>
    <property type="match status" value="1"/>
</dbReference>
<dbReference type="Gene3D" id="3.40.50.11550">
    <property type="match status" value="1"/>
</dbReference>
<organism evidence="2 3">
    <name type="scientific">Thiomonas arsenitoxydans (strain DSM 22701 / CIP 110005 / 3As)</name>
    <dbReference type="NCBI Taxonomy" id="426114"/>
    <lineage>
        <taxon>Bacteria</taxon>
        <taxon>Pseudomonadati</taxon>
        <taxon>Pseudomonadota</taxon>
        <taxon>Betaproteobacteria</taxon>
        <taxon>Burkholderiales</taxon>
        <taxon>Thiomonas</taxon>
    </lineage>
</organism>
<dbReference type="RefSeq" id="WP_276728919.1">
    <property type="nucleotide sequence ID" value="NZ_JAFKMR010000013.1"/>
</dbReference>
<dbReference type="SUPFAM" id="SSF159501">
    <property type="entry name" value="EreA/ChaN-like"/>
    <property type="match status" value="1"/>
</dbReference>
<evidence type="ECO:0000313" key="3">
    <source>
        <dbReference type="Proteomes" id="UP000664800"/>
    </source>
</evidence>
<sequence length="336" mass="35606">MPSRHAPTPPSSSPDATRRRLNLALGLAAGGPLWLGSLAAQAAALPPLPRYTQPVEAHSPLVGRILQSGQQFIAPQQLVSDCGRAALCMLGEQHDHPDHHAVQAWIITALAQRGDLAAVALEMADAGQRFDGPRDTPEAVVRGRLQWNDTGWPWTLYAAPVMAAVRAGVAVVGVNLPQAAMRPAMQQARWDASVPPAVRQRILDDVAESHCGLLPASQLPAMARIQFARDDSMAAHSLALARPGKTVVLLTGSFHANRTLGIALHLAAHAAQTPPGVAQPLAVFSLLLQGLAPDTQAELPAGYDAVWFTPGTPPIDHCAELRRMMQGEKPSGQPKP</sequence>
<dbReference type="EMBL" id="JAFKMR010000013">
    <property type="protein sequence ID" value="MBN8743750.1"/>
    <property type="molecule type" value="Genomic_DNA"/>
</dbReference>
<dbReference type="InterPro" id="IPR007314">
    <property type="entry name" value="Cofac_haem-bd_dom"/>
</dbReference>
<dbReference type="Proteomes" id="UP000664800">
    <property type="component" value="Unassembled WGS sequence"/>
</dbReference>
<dbReference type="AlphaFoldDB" id="A0A8I1STQ3"/>
<gene>
    <name evidence="2" type="ORF">J0I24_05515</name>
</gene>
<comment type="caution">
    <text evidence="2">The sequence shown here is derived from an EMBL/GenBank/DDBJ whole genome shotgun (WGS) entry which is preliminary data.</text>
</comment>
<reference evidence="2" key="1">
    <citation type="submission" date="2021-02" db="EMBL/GenBank/DDBJ databases">
        <title>Thiocyanate and organic carbon inputs drive convergent selection for specific autotrophic Afipia and Thiobacillus strains within complex microbiomes.</title>
        <authorList>
            <person name="Huddy R.J."/>
            <person name="Sachdeva R."/>
            <person name="Kadzinga F."/>
            <person name="Kantor R.S."/>
            <person name="Harrison S.T.L."/>
            <person name="Banfield J.F."/>
        </authorList>
    </citation>
    <scope>NUCLEOTIDE SEQUENCE</scope>
    <source>
        <strain evidence="2">SCN18_13_7_16_R3_B_64_19</strain>
    </source>
</reference>
<evidence type="ECO:0000313" key="2">
    <source>
        <dbReference type="EMBL" id="MBN8743750.1"/>
    </source>
</evidence>
<feature type="domain" description="Haem-binding uptake Tiki superfamily ChaN" evidence="1">
    <location>
        <begin position="82"/>
        <end position="266"/>
    </location>
</feature>
<dbReference type="Gene3D" id="1.10.8.760">
    <property type="entry name" value="Haem-binding uptake, Tiki superfamily, ChaN, domain 2"/>
    <property type="match status" value="1"/>
</dbReference>
<keyword evidence="2" id="KW-0449">Lipoprotein</keyword>
<protein>
    <submittedName>
        <fullName evidence="2">ChaN family lipoprotein</fullName>
    </submittedName>
</protein>
<evidence type="ECO:0000259" key="1">
    <source>
        <dbReference type="Pfam" id="PF04187"/>
    </source>
</evidence>
<proteinExistence type="predicted"/>
<accession>A0A8I1STQ3</accession>
<name>A0A8I1STQ3_THIA3</name>